<reference evidence="6 7" key="1">
    <citation type="submission" date="2020-06" db="EMBL/GenBank/DDBJ databases">
        <title>Altererythrobacter sp. HHU K3-1.</title>
        <authorList>
            <person name="Zhang D."/>
            <person name="Xue H."/>
        </authorList>
    </citation>
    <scope>NUCLEOTIDE SEQUENCE [LARGE SCALE GENOMIC DNA]</scope>
    <source>
        <strain evidence="6 7">HHU K3-1</strain>
    </source>
</reference>
<dbReference type="HAMAP" id="MF_02071">
    <property type="entry name" value="RlpA"/>
    <property type="match status" value="1"/>
</dbReference>
<dbReference type="EMBL" id="JABWGV010000001">
    <property type="protein sequence ID" value="NVD44058.1"/>
    <property type="molecule type" value="Genomic_DNA"/>
</dbReference>
<evidence type="ECO:0000256" key="1">
    <source>
        <dbReference type="ARBA" id="ARBA00023239"/>
    </source>
</evidence>
<dbReference type="SUPFAM" id="SSF50685">
    <property type="entry name" value="Barwin-like endoglucanases"/>
    <property type="match status" value="1"/>
</dbReference>
<dbReference type="GO" id="GO:0000270">
    <property type="term" value="P:peptidoglycan metabolic process"/>
    <property type="evidence" value="ECO:0007669"/>
    <property type="project" value="UniProtKB-UniRule"/>
</dbReference>
<protein>
    <recommendedName>
        <fullName evidence="3">Endolytic peptidoglycan transglycosylase RlpA</fullName>
        <ecNumber evidence="3">4.2.2.-</ecNumber>
    </recommendedName>
</protein>
<organism evidence="6 7">
    <name type="scientific">Qipengyuania atrilutea</name>
    <dbReference type="NCBI Taxonomy" id="2744473"/>
    <lineage>
        <taxon>Bacteria</taxon>
        <taxon>Pseudomonadati</taxon>
        <taxon>Pseudomonadota</taxon>
        <taxon>Alphaproteobacteria</taxon>
        <taxon>Sphingomonadales</taxon>
        <taxon>Erythrobacteraceae</taxon>
        <taxon>Qipengyuania</taxon>
    </lineage>
</organism>
<proteinExistence type="inferred from homology"/>
<keyword evidence="2 3" id="KW-0961">Cell wall biogenesis/degradation</keyword>
<dbReference type="Pfam" id="PF03330">
    <property type="entry name" value="DPBB_1"/>
    <property type="match status" value="1"/>
</dbReference>
<dbReference type="PANTHER" id="PTHR34183">
    <property type="entry name" value="ENDOLYTIC PEPTIDOGLYCAN TRANSGLYCOSYLASE RLPA"/>
    <property type="match status" value="1"/>
</dbReference>
<name>A0A850H2C1_9SPHN</name>
<dbReference type="InterPro" id="IPR009009">
    <property type="entry name" value="RlpA-like_DPBB"/>
</dbReference>
<keyword evidence="3" id="KW-0732">Signal</keyword>
<evidence type="ECO:0000259" key="5">
    <source>
        <dbReference type="Pfam" id="PF03330"/>
    </source>
</evidence>
<evidence type="ECO:0000256" key="3">
    <source>
        <dbReference type="HAMAP-Rule" id="MF_02071"/>
    </source>
</evidence>
<keyword evidence="1 3" id="KW-0456">Lyase</keyword>
<dbReference type="PANTHER" id="PTHR34183:SF8">
    <property type="entry name" value="ENDOLYTIC PEPTIDOGLYCAN TRANSGLYCOSYLASE RLPA-RELATED"/>
    <property type="match status" value="1"/>
</dbReference>
<evidence type="ECO:0000313" key="7">
    <source>
        <dbReference type="Proteomes" id="UP000561438"/>
    </source>
</evidence>
<dbReference type="Gene3D" id="2.40.40.10">
    <property type="entry name" value="RlpA-like domain"/>
    <property type="match status" value="1"/>
</dbReference>
<accession>A0A850H2C1</accession>
<dbReference type="CDD" id="cd22268">
    <property type="entry name" value="DPBB_RlpA-like"/>
    <property type="match status" value="1"/>
</dbReference>
<feature type="chain" id="PRO_5033169370" description="Endolytic peptidoglycan transglycosylase RlpA" evidence="3">
    <location>
        <begin position="29"/>
        <end position="173"/>
    </location>
</feature>
<evidence type="ECO:0000256" key="2">
    <source>
        <dbReference type="ARBA" id="ARBA00023316"/>
    </source>
</evidence>
<dbReference type="GO" id="GO:0008932">
    <property type="term" value="F:lytic endotransglycosylase activity"/>
    <property type="evidence" value="ECO:0007669"/>
    <property type="project" value="UniProtKB-UniRule"/>
</dbReference>
<evidence type="ECO:0000256" key="4">
    <source>
        <dbReference type="RuleBase" id="RU003495"/>
    </source>
</evidence>
<dbReference type="EC" id="4.2.2.-" evidence="3"/>
<sequence length="173" mass="18388" precursor="true">MDGLKTSFAVRGVRLFALAALAATPASAEAPVPADPFAQQFAAFGALPEAPDPVTSPGLDAVDLDHFEPEIEEPAERIFGEGRASYYGAKFHGRRTASGQAFDMHAMTAAHPSLPFGSRVRVTNERTGKSVIVRINDRGPFTKSRIIDVSRAAAEQLGMVRSGHADVTLALLD</sequence>
<comment type="caution">
    <text evidence="6">The sequence shown here is derived from an EMBL/GenBank/DDBJ whole genome shotgun (WGS) entry which is preliminary data.</text>
</comment>
<keyword evidence="7" id="KW-1185">Reference proteome</keyword>
<dbReference type="InterPro" id="IPR012997">
    <property type="entry name" value="RplA"/>
</dbReference>
<dbReference type="GO" id="GO:0071555">
    <property type="term" value="P:cell wall organization"/>
    <property type="evidence" value="ECO:0007669"/>
    <property type="project" value="UniProtKB-KW"/>
</dbReference>
<dbReference type="NCBIfam" id="TIGR00413">
    <property type="entry name" value="rlpA"/>
    <property type="match status" value="1"/>
</dbReference>
<dbReference type="InterPro" id="IPR034718">
    <property type="entry name" value="RlpA"/>
</dbReference>
<comment type="function">
    <text evidence="3">Lytic transglycosylase with a strong preference for naked glycan strands that lack stem peptides.</text>
</comment>
<comment type="similarity">
    <text evidence="3 4">Belongs to the RlpA family.</text>
</comment>
<dbReference type="InterPro" id="IPR036908">
    <property type="entry name" value="RlpA-like_sf"/>
</dbReference>
<evidence type="ECO:0000313" key="6">
    <source>
        <dbReference type="EMBL" id="NVD44058.1"/>
    </source>
</evidence>
<feature type="signal peptide" evidence="3">
    <location>
        <begin position="1"/>
        <end position="28"/>
    </location>
</feature>
<feature type="domain" description="RlpA-like protein double-psi beta-barrel" evidence="5">
    <location>
        <begin position="81"/>
        <end position="168"/>
    </location>
</feature>
<gene>
    <name evidence="3" type="primary">rlpA</name>
    <name evidence="6" type="ORF">HUV48_03370</name>
</gene>
<dbReference type="AlphaFoldDB" id="A0A850H2C1"/>
<dbReference type="Proteomes" id="UP000561438">
    <property type="component" value="Unassembled WGS sequence"/>
</dbReference>
<dbReference type="RefSeq" id="WP_176266339.1">
    <property type="nucleotide sequence ID" value="NZ_JABWGV010000001.1"/>
</dbReference>